<keyword evidence="3" id="KW-0342">GTP-binding</keyword>
<evidence type="ECO:0000256" key="3">
    <source>
        <dbReference type="ARBA" id="ARBA00023134"/>
    </source>
</evidence>
<dbReference type="Proteomes" id="UP001283361">
    <property type="component" value="Unassembled WGS sequence"/>
</dbReference>
<dbReference type="GO" id="GO:0005525">
    <property type="term" value="F:GTP binding"/>
    <property type="evidence" value="ECO:0007669"/>
    <property type="project" value="UniProtKB-KW"/>
</dbReference>
<dbReference type="SUPFAM" id="SSF52540">
    <property type="entry name" value="P-loop containing nucleoside triphosphate hydrolases"/>
    <property type="match status" value="1"/>
</dbReference>
<evidence type="ECO:0000256" key="2">
    <source>
        <dbReference type="ARBA" id="ARBA00022741"/>
    </source>
</evidence>
<accession>A0AAE1CYE4</accession>
<proteinExistence type="inferred from homology"/>
<reference evidence="5" key="1">
    <citation type="journal article" date="2023" name="G3 (Bethesda)">
        <title>A reference genome for the long-term kleptoplast-retaining sea slug Elysia crispata morphotype clarki.</title>
        <authorList>
            <person name="Eastman K.E."/>
            <person name="Pendleton A.L."/>
            <person name="Shaikh M.A."/>
            <person name="Suttiyut T."/>
            <person name="Ogas R."/>
            <person name="Tomko P."/>
            <person name="Gavelis G."/>
            <person name="Widhalm J.R."/>
            <person name="Wisecaver J.H."/>
        </authorList>
    </citation>
    <scope>NUCLEOTIDE SEQUENCE</scope>
    <source>
        <strain evidence="5">ECLA1</strain>
    </source>
</reference>
<sequence>MILGRRSFEVFCQTTSGTDKIDWDARVYEGYLMTVVDAPGVGDTRHNEQEGMDILQIRIKEAMLLSPEGYDVFLYVIKYGDRFRQEDVKVLESLKTIFGSDFVKKRCILILTGGDSFEKDRRDHRKTFEEWCQAEVGDFGTLLRECDNRVVLFDNMTEDESKRRDQLARLFYQIENLNERNQNERYTDNNFETAKAQRSENVDRQHKILTKLGSSVLKIPVESNPPTLVLVQIYRAMRTLPSAKFIV</sequence>
<dbReference type="PANTHER" id="PTHR10903">
    <property type="entry name" value="GTPASE, IMAP FAMILY MEMBER-RELATED"/>
    <property type="match status" value="1"/>
</dbReference>
<evidence type="ECO:0000313" key="5">
    <source>
        <dbReference type="EMBL" id="KAK3743630.1"/>
    </source>
</evidence>
<dbReference type="InterPro" id="IPR027417">
    <property type="entry name" value="P-loop_NTPase"/>
</dbReference>
<comment type="caution">
    <text evidence="5">The sequence shown here is derived from an EMBL/GenBank/DDBJ whole genome shotgun (WGS) entry which is preliminary data.</text>
</comment>
<evidence type="ECO:0000313" key="6">
    <source>
        <dbReference type="Proteomes" id="UP001283361"/>
    </source>
</evidence>
<dbReference type="EMBL" id="JAWDGP010006299">
    <property type="protein sequence ID" value="KAK3743630.1"/>
    <property type="molecule type" value="Genomic_DNA"/>
</dbReference>
<keyword evidence="2" id="KW-0547">Nucleotide-binding</keyword>
<gene>
    <name evidence="5" type="ORF">RRG08_030753</name>
</gene>
<evidence type="ECO:0000256" key="1">
    <source>
        <dbReference type="ARBA" id="ARBA00008535"/>
    </source>
</evidence>
<dbReference type="AlphaFoldDB" id="A0AAE1CYE4"/>
<comment type="similarity">
    <text evidence="1">Belongs to the TRAFAC class TrmE-Era-EngA-EngB-Septin-like GTPase superfamily. AIG1/Toc34/Toc159-like paraseptin GTPase family. IAN subfamily.</text>
</comment>
<feature type="domain" description="AIG1-type G" evidence="4">
    <location>
        <begin position="1"/>
        <end position="195"/>
    </location>
</feature>
<keyword evidence="6" id="KW-1185">Reference proteome</keyword>
<dbReference type="InterPro" id="IPR006703">
    <property type="entry name" value="G_AIG1"/>
</dbReference>
<name>A0AAE1CYE4_9GAST</name>
<organism evidence="5 6">
    <name type="scientific">Elysia crispata</name>
    <name type="common">lettuce slug</name>
    <dbReference type="NCBI Taxonomy" id="231223"/>
    <lineage>
        <taxon>Eukaryota</taxon>
        <taxon>Metazoa</taxon>
        <taxon>Spiralia</taxon>
        <taxon>Lophotrochozoa</taxon>
        <taxon>Mollusca</taxon>
        <taxon>Gastropoda</taxon>
        <taxon>Heterobranchia</taxon>
        <taxon>Euthyneura</taxon>
        <taxon>Panpulmonata</taxon>
        <taxon>Sacoglossa</taxon>
        <taxon>Placobranchoidea</taxon>
        <taxon>Plakobranchidae</taxon>
        <taxon>Elysia</taxon>
    </lineage>
</organism>
<dbReference type="PROSITE" id="PS51720">
    <property type="entry name" value="G_AIG1"/>
    <property type="match status" value="1"/>
</dbReference>
<dbReference type="Gene3D" id="3.40.50.300">
    <property type="entry name" value="P-loop containing nucleotide triphosphate hydrolases"/>
    <property type="match status" value="1"/>
</dbReference>
<dbReference type="PANTHER" id="PTHR10903:SF184">
    <property type="entry name" value="GTP-BINDING PROTEIN A"/>
    <property type="match status" value="1"/>
</dbReference>
<protein>
    <recommendedName>
        <fullName evidence="4">AIG1-type G domain-containing protein</fullName>
    </recommendedName>
</protein>
<dbReference type="Pfam" id="PF04548">
    <property type="entry name" value="AIG1"/>
    <property type="match status" value="1"/>
</dbReference>
<evidence type="ECO:0000259" key="4">
    <source>
        <dbReference type="PROSITE" id="PS51720"/>
    </source>
</evidence>
<dbReference type="InterPro" id="IPR045058">
    <property type="entry name" value="GIMA/IAN/Toc"/>
</dbReference>